<dbReference type="PROSITE" id="PS00687">
    <property type="entry name" value="ALDEHYDE_DEHYDR_GLU"/>
    <property type="match status" value="1"/>
</dbReference>
<dbReference type="PANTHER" id="PTHR11699">
    <property type="entry name" value="ALDEHYDE DEHYDROGENASE-RELATED"/>
    <property type="match status" value="1"/>
</dbReference>
<evidence type="ECO:0000256" key="3">
    <source>
        <dbReference type="PROSITE-ProRule" id="PRU10007"/>
    </source>
</evidence>
<accession>A0AAU7AQX0</accession>
<evidence type="ECO:0000256" key="4">
    <source>
        <dbReference type="RuleBase" id="RU003345"/>
    </source>
</evidence>
<dbReference type="FunFam" id="3.40.605.10:FF:000007">
    <property type="entry name" value="NAD/NADP-dependent betaine aldehyde dehydrogenase"/>
    <property type="match status" value="1"/>
</dbReference>
<dbReference type="EMBL" id="CP114014">
    <property type="protein sequence ID" value="XAY04069.1"/>
    <property type="molecule type" value="Genomic_DNA"/>
</dbReference>
<evidence type="ECO:0000256" key="1">
    <source>
        <dbReference type="ARBA" id="ARBA00009986"/>
    </source>
</evidence>
<reference evidence="6" key="1">
    <citation type="submission" date="2022-12" db="EMBL/GenBank/DDBJ databases">
        <title>Paraconexibacter alkalitolerans sp. nov. and Baekduia alba sp. nov., isolated from soil and emended description of the genera Paraconexibacter (Chun et al., 2020) and Baekduia (An et al., 2020).</title>
        <authorList>
            <person name="Vieira S."/>
            <person name="Huber K.J."/>
            <person name="Geppert A."/>
            <person name="Wolf J."/>
            <person name="Neumann-Schaal M."/>
            <person name="Muesken M."/>
            <person name="Overmann J."/>
        </authorList>
    </citation>
    <scope>NUCLEOTIDE SEQUENCE</scope>
    <source>
        <strain evidence="6">AEG42_29</strain>
    </source>
</reference>
<evidence type="ECO:0000259" key="5">
    <source>
        <dbReference type="Pfam" id="PF00171"/>
    </source>
</evidence>
<dbReference type="AlphaFoldDB" id="A0AAU7AQX0"/>
<dbReference type="SUPFAM" id="SSF53720">
    <property type="entry name" value="ALDH-like"/>
    <property type="match status" value="1"/>
</dbReference>
<dbReference type="Gene3D" id="3.40.309.10">
    <property type="entry name" value="Aldehyde Dehydrogenase, Chain A, domain 2"/>
    <property type="match status" value="1"/>
</dbReference>
<evidence type="ECO:0000256" key="2">
    <source>
        <dbReference type="ARBA" id="ARBA00023002"/>
    </source>
</evidence>
<dbReference type="FunFam" id="3.40.605.10:FF:000026">
    <property type="entry name" value="Aldehyde dehydrogenase, putative"/>
    <property type="match status" value="1"/>
</dbReference>
<dbReference type="Gene3D" id="3.40.605.10">
    <property type="entry name" value="Aldehyde Dehydrogenase, Chain A, domain 1"/>
    <property type="match status" value="1"/>
</dbReference>
<dbReference type="RefSeq" id="WP_354700614.1">
    <property type="nucleotide sequence ID" value="NZ_CP114014.1"/>
</dbReference>
<dbReference type="InterPro" id="IPR029510">
    <property type="entry name" value="Ald_DH_CS_GLU"/>
</dbReference>
<dbReference type="GO" id="GO:0008802">
    <property type="term" value="F:betaine-aldehyde dehydrogenase (NAD+) activity"/>
    <property type="evidence" value="ECO:0007669"/>
    <property type="project" value="UniProtKB-EC"/>
</dbReference>
<gene>
    <name evidence="6" type="primary">gbsA</name>
    <name evidence="6" type="ORF">DSM112329_00895</name>
</gene>
<name>A0AAU7AQX0_9ACTN</name>
<organism evidence="6">
    <name type="scientific">Paraconexibacter sp. AEG42_29</name>
    <dbReference type="NCBI Taxonomy" id="2997339"/>
    <lineage>
        <taxon>Bacteria</taxon>
        <taxon>Bacillati</taxon>
        <taxon>Actinomycetota</taxon>
        <taxon>Thermoleophilia</taxon>
        <taxon>Solirubrobacterales</taxon>
        <taxon>Paraconexibacteraceae</taxon>
        <taxon>Paraconexibacter</taxon>
    </lineage>
</organism>
<feature type="active site" evidence="3">
    <location>
        <position position="257"/>
    </location>
</feature>
<dbReference type="InterPro" id="IPR015590">
    <property type="entry name" value="Aldehyde_DH_dom"/>
</dbReference>
<dbReference type="InterPro" id="IPR016161">
    <property type="entry name" value="Ald_DH/histidinol_DH"/>
</dbReference>
<comment type="similarity">
    <text evidence="1 4">Belongs to the aldehyde dehydrogenase family.</text>
</comment>
<feature type="domain" description="Aldehyde dehydrogenase" evidence="5">
    <location>
        <begin position="22"/>
        <end position="484"/>
    </location>
</feature>
<protein>
    <submittedName>
        <fullName evidence="6">Betaine aldehyde dehydrogenase</fullName>
        <ecNumber evidence="6">1.2.1.8</ecNumber>
    </submittedName>
</protein>
<sequence length="507" mass="54618">MATVSVKHHQMFIDGKDVDAAEVYEIRSPATEELVATMAKGSVEHADAAVDAARRAFESGSWSRKSQEDRSAIMTRIANRLGEELEEIIELETCANGATVRQATGFHCGLASPHFLYFAEQALTYEFERAVATKPYPTHSVNTIVREPIGVCAAIVPWNFPLVLGIWKIGPALAAGNSIVVKPDEKTPLSLLRLAQIAHEEGVPDGVFNIVSGDGAEVGARLASHPDVDKIAFTGSTAIGREIMRLASGTVKKVSLELGGKAPVIMLKDADLSYAIDGALFGCMLYSGQICESGTRLFVHRDKYDEVVAKLVDRASTITLGDPTDFDTDMGPVVSGRQRDRILSYLEQAKADGATFALGGGAPDGDEFAKGYWISPTIITNVTNDMQIAREEIFGPVMVVIPYDTVDDAVAMANDNEYGLTAGLWASDLEEALEVGARLRAGTVWINNWHAVDPALPFGGYKQSGVGRELGPGALDEYTESKHVHLDLSTDVERLPFDLLVSAPQPK</sequence>
<dbReference type="KEGG" id="parq:DSM112329_00895"/>
<keyword evidence="2 4" id="KW-0560">Oxidoreductase</keyword>
<evidence type="ECO:0000313" key="6">
    <source>
        <dbReference type="EMBL" id="XAY04069.1"/>
    </source>
</evidence>
<dbReference type="InterPro" id="IPR016162">
    <property type="entry name" value="Ald_DH_N"/>
</dbReference>
<proteinExistence type="inferred from homology"/>
<dbReference type="EC" id="1.2.1.8" evidence="6"/>
<dbReference type="InterPro" id="IPR016163">
    <property type="entry name" value="Ald_DH_C"/>
</dbReference>
<dbReference type="FunFam" id="3.40.309.10:FF:000012">
    <property type="entry name" value="Betaine aldehyde dehydrogenase"/>
    <property type="match status" value="1"/>
</dbReference>
<dbReference type="Pfam" id="PF00171">
    <property type="entry name" value="Aldedh"/>
    <property type="match status" value="1"/>
</dbReference>